<comment type="subcellular location">
    <subcellularLocation>
        <location evidence="1">Cell membrane</location>
        <topology evidence="1">Multi-pass membrane protein</topology>
    </subcellularLocation>
</comment>
<dbReference type="GO" id="GO:0022857">
    <property type="term" value="F:transmembrane transporter activity"/>
    <property type="evidence" value="ECO:0007669"/>
    <property type="project" value="InterPro"/>
</dbReference>
<evidence type="ECO:0000256" key="3">
    <source>
        <dbReference type="ARBA" id="ARBA00022692"/>
    </source>
</evidence>
<evidence type="ECO:0000256" key="6">
    <source>
        <dbReference type="SAM" id="Phobius"/>
    </source>
</evidence>
<dbReference type="GO" id="GO:0005886">
    <property type="term" value="C:plasma membrane"/>
    <property type="evidence" value="ECO:0007669"/>
    <property type="project" value="UniProtKB-SubCell"/>
</dbReference>
<feature type="transmembrane region" description="Helical" evidence="6">
    <location>
        <begin position="170"/>
        <end position="192"/>
    </location>
</feature>
<keyword evidence="4 6" id="KW-1133">Transmembrane helix</keyword>
<feature type="transmembrane region" description="Helical" evidence="6">
    <location>
        <begin position="80"/>
        <end position="100"/>
    </location>
</feature>
<dbReference type="InterPro" id="IPR036259">
    <property type="entry name" value="MFS_trans_sf"/>
</dbReference>
<gene>
    <name evidence="8" type="ORF">EDD75_1001</name>
</gene>
<accession>A0A3N5AP59</accession>
<feature type="transmembrane region" description="Helical" evidence="6">
    <location>
        <begin position="53"/>
        <end position="73"/>
    </location>
</feature>
<dbReference type="Gene3D" id="1.20.1250.20">
    <property type="entry name" value="MFS general substrate transporter like domains"/>
    <property type="match status" value="2"/>
</dbReference>
<keyword evidence="2" id="KW-0813">Transport</keyword>
<dbReference type="PANTHER" id="PTHR23537">
    <property type="match status" value="1"/>
</dbReference>
<dbReference type="OrthoDB" id="9793415at2"/>
<feature type="transmembrane region" description="Helical" evidence="6">
    <location>
        <begin position="270"/>
        <end position="288"/>
    </location>
</feature>
<evidence type="ECO:0000256" key="1">
    <source>
        <dbReference type="ARBA" id="ARBA00004651"/>
    </source>
</evidence>
<feature type="transmembrane region" description="Helical" evidence="6">
    <location>
        <begin position="12"/>
        <end position="33"/>
    </location>
</feature>
<evidence type="ECO:0000259" key="7">
    <source>
        <dbReference type="PROSITE" id="PS50850"/>
    </source>
</evidence>
<evidence type="ECO:0000256" key="2">
    <source>
        <dbReference type="ARBA" id="ARBA00022448"/>
    </source>
</evidence>
<feature type="transmembrane region" description="Helical" evidence="6">
    <location>
        <begin position="358"/>
        <end position="380"/>
    </location>
</feature>
<feature type="transmembrane region" description="Helical" evidence="6">
    <location>
        <begin position="233"/>
        <end position="258"/>
    </location>
</feature>
<protein>
    <submittedName>
        <fullName evidence="8">Sugar phosphate permease</fullName>
    </submittedName>
</protein>
<name>A0A3N5AP59_9THEO</name>
<dbReference type="InterPro" id="IPR020846">
    <property type="entry name" value="MFS_dom"/>
</dbReference>
<dbReference type="RefSeq" id="WP_123928901.1">
    <property type="nucleotide sequence ID" value="NZ_RKRE01000002.1"/>
</dbReference>
<proteinExistence type="predicted"/>
<keyword evidence="3 6" id="KW-0812">Transmembrane</keyword>
<reference evidence="8 9" key="1">
    <citation type="submission" date="2018-11" db="EMBL/GenBank/DDBJ databases">
        <title>Genomic Encyclopedia of Type Strains, Phase IV (KMG-IV): sequencing the most valuable type-strain genomes for metagenomic binning, comparative biology and taxonomic classification.</title>
        <authorList>
            <person name="Goeker M."/>
        </authorList>
    </citation>
    <scope>NUCLEOTIDE SEQUENCE [LARGE SCALE GENOMIC DNA]</scope>
    <source>
        <strain evidence="8 9">DSM 102936</strain>
    </source>
</reference>
<dbReference type="PANTHER" id="PTHR23537:SF1">
    <property type="entry name" value="SUGAR TRANSPORTER"/>
    <property type="match status" value="1"/>
</dbReference>
<comment type="caution">
    <text evidence="8">The sequence shown here is derived from an EMBL/GenBank/DDBJ whole genome shotgun (WGS) entry which is preliminary data.</text>
</comment>
<feature type="transmembrane region" description="Helical" evidence="6">
    <location>
        <begin position="138"/>
        <end position="158"/>
    </location>
</feature>
<keyword evidence="9" id="KW-1185">Reference proteome</keyword>
<evidence type="ECO:0000256" key="5">
    <source>
        <dbReference type="ARBA" id="ARBA00023136"/>
    </source>
</evidence>
<dbReference type="Proteomes" id="UP000282654">
    <property type="component" value="Unassembled WGS sequence"/>
</dbReference>
<dbReference type="InterPro" id="IPR011701">
    <property type="entry name" value="MFS"/>
</dbReference>
<feature type="transmembrane region" description="Helical" evidence="6">
    <location>
        <begin position="386"/>
        <end position="407"/>
    </location>
</feature>
<evidence type="ECO:0000256" key="4">
    <source>
        <dbReference type="ARBA" id="ARBA00022989"/>
    </source>
</evidence>
<feature type="domain" description="Major facilitator superfamily (MFS) profile" evidence="7">
    <location>
        <begin position="13"/>
        <end position="412"/>
    </location>
</feature>
<dbReference type="Pfam" id="PF07690">
    <property type="entry name" value="MFS_1"/>
    <property type="match status" value="1"/>
</dbReference>
<evidence type="ECO:0000313" key="8">
    <source>
        <dbReference type="EMBL" id="RPF46743.1"/>
    </source>
</evidence>
<organism evidence="8 9">
    <name type="scientific">Thermodesulfitimonas autotrophica</name>
    <dbReference type="NCBI Taxonomy" id="1894989"/>
    <lineage>
        <taxon>Bacteria</taxon>
        <taxon>Bacillati</taxon>
        <taxon>Bacillota</taxon>
        <taxon>Clostridia</taxon>
        <taxon>Thermoanaerobacterales</taxon>
        <taxon>Thermoanaerobacteraceae</taxon>
        <taxon>Thermodesulfitimonas</taxon>
    </lineage>
</organism>
<dbReference type="AlphaFoldDB" id="A0A3N5AP59"/>
<keyword evidence="5 6" id="KW-0472">Membrane</keyword>
<evidence type="ECO:0000313" key="9">
    <source>
        <dbReference type="Proteomes" id="UP000282654"/>
    </source>
</evidence>
<feature type="transmembrane region" description="Helical" evidence="6">
    <location>
        <begin position="323"/>
        <end position="346"/>
    </location>
</feature>
<feature type="transmembrane region" description="Helical" evidence="6">
    <location>
        <begin position="300"/>
        <end position="317"/>
    </location>
</feature>
<dbReference type="EMBL" id="RKRE01000002">
    <property type="protein sequence ID" value="RPF46743.1"/>
    <property type="molecule type" value="Genomic_DNA"/>
</dbReference>
<feature type="transmembrane region" description="Helical" evidence="6">
    <location>
        <begin position="106"/>
        <end position="131"/>
    </location>
</feature>
<sequence>MKRRSRGIHYGWVILAMGMIAALGAHGFGRMAYTLILPAMKEGLALSYTQAGLLGTANFLGYLISAFCGGFLATRFNSRFVIGFSLLLMGCTMFLTGLAQSFSWAFAMRFLTGLGHGSAYVPSMALGSVWFARRYRGFATGVVSSGTGIGIVLGALLVPRILAVVGPSGWRYAWFCLGAALAAISFVCLTFLRPRPESLGLSPIGGDRAGDTEPRGTGDNPPDWRSVYRIRTIWHFGAVYFTFGLSYVIYLTFFAAYLRNEIGWSTAQASDLWGLVGMLTIFCGLIWGTLSDHVGRNRGLALAFFILTLSYLLFAFVKTAPALYLSAVLFGLTYAGIPTIMAAAAGDYLGRRLAPAGLGFLTLFFGIGQALGPAAGGYLAEICHTFTWSYTLAAAAAAIGMMGSLLLPSAATAGTEPLPLASRST</sequence>
<dbReference type="PROSITE" id="PS50850">
    <property type="entry name" value="MFS"/>
    <property type="match status" value="1"/>
</dbReference>
<dbReference type="InterPro" id="IPR010645">
    <property type="entry name" value="MFS_4"/>
</dbReference>
<dbReference type="SUPFAM" id="SSF103473">
    <property type="entry name" value="MFS general substrate transporter"/>
    <property type="match status" value="1"/>
</dbReference>